<feature type="compositionally biased region" description="Basic and acidic residues" evidence="2">
    <location>
        <begin position="504"/>
        <end position="523"/>
    </location>
</feature>
<reference evidence="3 4" key="1">
    <citation type="submission" date="2015-09" db="EMBL/GenBank/DDBJ databases">
        <title>Trachymyrmex zeteki WGS genome.</title>
        <authorList>
            <person name="Nygaard S."/>
            <person name="Hu H."/>
            <person name="Boomsma J."/>
            <person name="Zhang G."/>
        </authorList>
    </citation>
    <scope>NUCLEOTIDE SEQUENCE [LARGE SCALE GENOMIC DNA]</scope>
    <source>
        <strain evidence="3">Tzet28-1</strain>
        <tissue evidence="3">Whole body</tissue>
    </source>
</reference>
<name>A0A151WY66_9HYME</name>
<evidence type="ECO:0000256" key="1">
    <source>
        <dbReference type="SAM" id="Coils"/>
    </source>
</evidence>
<dbReference type="EMBL" id="KQ982656">
    <property type="protein sequence ID" value="KYQ52707.1"/>
    <property type="molecule type" value="Genomic_DNA"/>
</dbReference>
<keyword evidence="1" id="KW-0175">Coiled coil</keyword>
<feature type="region of interest" description="Disordered" evidence="2">
    <location>
        <begin position="472"/>
        <end position="569"/>
    </location>
</feature>
<evidence type="ECO:0000313" key="4">
    <source>
        <dbReference type="Proteomes" id="UP000075809"/>
    </source>
</evidence>
<keyword evidence="4" id="KW-1185">Reference proteome</keyword>
<feature type="region of interest" description="Disordered" evidence="2">
    <location>
        <begin position="300"/>
        <end position="328"/>
    </location>
</feature>
<evidence type="ECO:0000313" key="3">
    <source>
        <dbReference type="EMBL" id="KYQ52707.1"/>
    </source>
</evidence>
<protein>
    <submittedName>
        <fullName evidence="3">Uncharacterized protein</fullName>
    </submittedName>
</protein>
<feature type="compositionally biased region" description="Acidic residues" evidence="2">
    <location>
        <begin position="308"/>
        <end position="317"/>
    </location>
</feature>
<feature type="compositionally biased region" description="Polar residues" evidence="2">
    <location>
        <begin position="480"/>
        <end position="497"/>
    </location>
</feature>
<dbReference type="Proteomes" id="UP000075809">
    <property type="component" value="Unassembled WGS sequence"/>
</dbReference>
<feature type="region of interest" description="Disordered" evidence="2">
    <location>
        <begin position="604"/>
        <end position="647"/>
    </location>
</feature>
<proteinExistence type="predicted"/>
<organism evidence="3 4">
    <name type="scientific">Mycetomoellerius zeteki</name>
    <dbReference type="NCBI Taxonomy" id="64791"/>
    <lineage>
        <taxon>Eukaryota</taxon>
        <taxon>Metazoa</taxon>
        <taxon>Ecdysozoa</taxon>
        <taxon>Arthropoda</taxon>
        <taxon>Hexapoda</taxon>
        <taxon>Insecta</taxon>
        <taxon>Pterygota</taxon>
        <taxon>Neoptera</taxon>
        <taxon>Endopterygota</taxon>
        <taxon>Hymenoptera</taxon>
        <taxon>Apocrita</taxon>
        <taxon>Aculeata</taxon>
        <taxon>Formicoidea</taxon>
        <taxon>Formicidae</taxon>
        <taxon>Myrmicinae</taxon>
        <taxon>Mycetomoellerius</taxon>
    </lineage>
</organism>
<gene>
    <name evidence="3" type="ORF">ALC60_08122</name>
</gene>
<sequence>MSHPSRLKQPRHRYLMQKLRVMERTKWDSPFPKSKEYWKKFCDDEEKRLIRVRNSFPKSPYLSIIPVLRDFETDVRDIVDSSIPRSFDENVLFVDPKSSEAPDISLTKDNESFISNAKEPIFKISPPTPKKPTKNDAVTIARTNAEEQHMLVTIQNKSTIKEDLYKEPESFDVSSKNSIISHDGSRDGRIYSKRTCPFHRYEPVVKIFDDDIERYLTEDPRANVSLGKKLDKLPHVQDASKYNKDKNRITSVAIDNKTCEFLNYSQRCAYKALKHLTLNKNLNFKAEVWEETSVRSRASTDRSIIDTNESDVAESESPESRTHSPEFPFLRETQRRLRETWAVNIEEQSVKYKLLKSNSDKSSMVPAKSLTKSAFSTKFAKYETWENRSAKLLDAIPRISCFRRKNRDKCLSCMHKSLWKANETEAVSSRASLLTEIEAKDDSESSSDGLPEFHEELRKILYSQRKEILRYPETVEDGSSKSASPSLQVEQEGTEISMQIDPIQSKDKTPKSTESLLFKDPKSLKATSSSISISSDIERSKISSSEAHTSDDETSSPLALDNDPSQYKNMAPCHLPTVLLPSMEPLRALRHKKPITMESRIALMETATSTKEKSDDEYYDDEEATKERPPSKTTSGQSEKVDEEKDTLSKIPSALLKVKSQQQLISPIVESARKGELKRGYSYASIKDLSKDSTRRTFEIPRGKEEGGQGKVIPVEEIDSAKGSTSSDSVKAERRVELPLLTVAEVSRFLEKANREDMSTTTMLKSLANEFSLRVMKQHGASMTATKKRAKLVARLTKLLVDSQRYLNPDKFPSDLIFSTKQPPACNSRLLRHALPLDSYNLVAPLLGMPNWYPKRAIRKEATVHYEKEEEEKEEEEEEEETEGAIPFDLIVHPPTIKDISTNGDEHKVGQARLNPYALFLKKPRRKVITWRPLTAADLKDYDPEATLEMRARNITNRICRDFCEWLRSLGGTDKVIDEEILGDMFEIDFTADASRTMEMSMREMPMVPNDVAAARQCLNASELAMTKKHLIRDAKAESKPTKTIAFGTAIPWKLRFVPPKNRVRERWLQCENVMTDLETMDVVWKDITHLESVKSFAKWLSERSEILLPDALITAMTTNSAKHDTDDKTHSQIDVKQISGFKVRDTLQNADWSFDE</sequence>
<feature type="coiled-coil region" evidence="1">
    <location>
        <begin position="859"/>
        <end position="886"/>
    </location>
</feature>
<evidence type="ECO:0000256" key="2">
    <source>
        <dbReference type="SAM" id="MobiDB-lite"/>
    </source>
</evidence>
<accession>A0A151WY66</accession>
<dbReference type="AlphaFoldDB" id="A0A151WY66"/>